<dbReference type="Pfam" id="PF00176">
    <property type="entry name" value="SNF2-rel_dom"/>
    <property type="match status" value="1"/>
</dbReference>
<keyword evidence="1" id="KW-0547">Nucleotide-binding</keyword>
<dbReference type="Proteomes" id="UP000219286">
    <property type="component" value="Unassembled WGS sequence"/>
</dbReference>
<evidence type="ECO:0000256" key="3">
    <source>
        <dbReference type="ARBA" id="ARBA00022806"/>
    </source>
</evidence>
<reference evidence="6 7" key="1">
    <citation type="journal article" date="2015" name="Genome Announc.">
        <title>Genome sequence and annotation of Trichoderma parareesei, the ancestor of the cellulase producer Trichoderma reesei.</title>
        <authorList>
            <person name="Yang D."/>
            <person name="Pomraning K."/>
            <person name="Kopchinskiy A."/>
            <person name="Karimi Aghcheh R."/>
            <person name="Atanasova L."/>
            <person name="Chenthamara K."/>
            <person name="Baker S.E."/>
            <person name="Zhang R."/>
            <person name="Shen Q."/>
            <person name="Freitag M."/>
            <person name="Kubicek C.P."/>
            <person name="Druzhinina I.S."/>
        </authorList>
    </citation>
    <scope>NUCLEOTIDE SEQUENCE [LARGE SCALE GENOMIC DNA]</scope>
    <source>
        <strain evidence="6 7">CBS 125925</strain>
    </source>
</reference>
<dbReference type="PANTHER" id="PTHR45626:SF17">
    <property type="entry name" value="HELICASE-LIKE TRANSCRIPTION FACTOR"/>
    <property type="match status" value="1"/>
</dbReference>
<dbReference type="InterPro" id="IPR000330">
    <property type="entry name" value="SNF2_N"/>
</dbReference>
<dbReference type="PANTHER" id="PTHR45626">
    <property type="entry name" value="TRANSCRIPTION TERMINATION FACTOR 2-RELATED"/>
    <property type="match status" value="1"/>
</dbReference>
<dbReference type="GO" id="GO:0008094">
    <property type="term" value="F:ATP-dependent activity, acting on DNA"/>
    <property type="evidence" value="ECO:0007669"/>
    <property type="project" value="TreeGrafter"/>
</dbReference>
<accession>A0A2H2ZXC9</accession>
<evidence type="ECO:0000313" key="6">
    <source>
        <dbReference type="EMBL" id="OTA07740.1"/>
    </source>
</evidence>
<feature type="domain" description="Helicase ATP-binding" evidence="5">
    <location>
        <begin position="20"/>
        <end position="205"/>
    </location>
</feature>
<dbReference type="OrthoDB" id="448448at2759"/>
<keyword evidence="2" id="KW-0378">Hydrolase</keyword>
<name>A0A2H2ZXC9_TRIPA</name>
<sequence>METSLEGYQLTAAAWMVKRELARARPYGGLLADAMGMGKTVMSLACIVGNQADAEHRQEYCNATLVVVPNKTFAQQWEGEARKHCKAPVGDKVFIYDPTYDGLIEKCKESFIVIATYKELLSQYPSKKTLQELQERFDSDDVSYQRQLNAIVGPLFKIKWYRIMLDEAHAIKNVESRTAQACCALWGKYRWALSGTPLANTSDGM</sequence>
<gene>
    <name evidence="6" type="ORF">A9Z42_0086480</name>
</gene>
<dbReference type="EMBL" id="LFMI01000794">
    <property type="protein sequence ID" value="OTA07740.1"/>
    <property type="molecule type" value="Genomic_DNA"/>
</dbReference>
<keyword evidence="4" id="KW-0067">ATP-binding</keyword>
<dbReference type="GO" id="GO:0016787">
    <property type="term" value="F:hydrolase activity"/>
    <property type="evidence" value="ECO:0007669"/>
    <property type="project" value="UniProtKB-KW"/>
</dbReference>
<dbReference type="InterPro" id="IPR050628">
    <property type="entry name" value="SNF2_RAD54_helicase_TF"/>
</dbReference>
<dbReference type="InterPro" id="IPR027417">
    <property type="entry name" value="P-loop_NTPase"/>
</dbReference>
<dbReference type="GO" id="GO:0005524">
    <property type="term" value="F:ATP binding"/>
    <property type="evidence" value="ECO:0007669"/>
    <property type="project" value="UniProtKB-KW"/>
</dbReference>
<proteinExistence type="predicted"/>
<dbReference type="InterPro" id="IPR038718">
    <property type="entry name" value="SNF2-like_sf"/>
</dbReference>
<dbReference type="InterPro" id="IPR014001">
    <property type="entry name" value="Helicase_ATP-bd"/>
</dbReference>
<organism evidence="6 7">
    <name type="scientific">Trichoderma parareesei</name>
    <name type="common">Filamentous fungus</name>
    <dbReference type="NCBI Taxonomy" id="858221"/>
    <lineage>
        <taxon>Eukaryota</taxon>
        <taxon>Fungi</taxon>
        <taxon>Dikarya</taxon>
        <taxon>Ascomycota</taxon>
        <taxon>Pezizomycotina</taxon>
        <taxon>Sordariomycetes</taxon>
        <taxon>Hypocreomycetidae</taxon>
        <taxon>Hypocreales</taxon>
        <taxon>Hypocreaceae</taxon>
        <taxon>Trichoderma</taxon>
    </lineage>
</organism>
<protein>
    <recommendedName>
        <fullName evidence="5">Helicase ATP-binding domain-containing protein</fullName>
    </recommendedName>
</protein>
<keyword evidence="3" id="KW-0347">Helicase</keyword>
<dbReference type="PROSITE" id="PS51192">
    <property type="entry name" value="HELICASE_ATP_BIND_1"/>
    <property type="match status" value="1"/>
</dbReference>
<evidence type="ECO:0000313" key="7">
    <source>
        <dbReference type="Proteomes" id="UP000219286"/>
    </source>
</evidence>
<dbReference type="SMART" id="SM00487">
    <property type="entry name" value="DEXDc"/>
    <property type="match status" value="1"/>
</dbReference>
<evidence type="ECO:0000256" key="4">
    <source>
        <dbReference type="ARBA" id="ARBA00022840"/>
    </source>
</evidence>
<evidence type="ECO:0000256" key="1">
    <source>
        <dbReference type="ARBA" id="ARBA00022741"/>
    </source>
</evidence>
<dbReference type="SUPFAM" id="SSF52540">
    <property type="entry name" value="P-loop containing nucleoside triphosphate hydrolases"/>
    <property type="match status" value="1"/>
</dbReference>
<dbReference type="GO" id="GO:0005634">
    <property type="term" value="C:nucleus"/>
    <property type="evidence" value="ECO:0007669"/>
    <property type="project" value="TreeGrafter"/>
</dbReference>
<dbReference type="AlphaFoldDB" id="A0A2H2ZXC9"/>
<dbReference type="GO" id="GO:0004386">
    <property type="term" value="F:helicase activity"/>
    <property type="evidence" value="ECO:0007669"/>
    <property type="project" value="UniProtKB-KW"/>
</dbReference>
<keyword evidence="7" id="KW-1185">Reference proteome</keyword>
<dbReference type="Gene3D" id="3.40.50.10810">
    <property type="entry name" value="Tandem AAA-ATPase domain"/>
    <property type="match status" value="1"/>
</dbReference>
<evidence type="ECO:0000259" key="5">
    <source>
        <dbReference type="PROSITE" id="PS51192"/>
    </source>
</evidence>
<evidence type="ECO:0000256" key="2">
    <source>
        <dbReference type="ARBA" id="ARBA00022801"/>
    </source>
</evidence>
<dbReference type="GO" id="GO:0006281">
    <property type="term" value="P:DNA repair"/>
    <property type="evidence" value="ECO:0007669"/>
    <property type="project" value="TreeGrafter"/>
</dbReference>
<comment type="caution">
    <text evidence="6">The sequence shown here is derived from an EMBL/GenBank/DDBJ whole genome shotgun (WGS) entry which is preliminary data.</text>
</comment>
<dbReference type="CDD" id="cd18008">
    <property type="entry name" value="DEXDc_SHPRH-like"/>
    <property type="match status" value="1"/>
</dbReference>